<evidence type="ECO:0000256" key="4">
    <source>
        <dbReference type="ARBA" id="ARBA00022723"/>
    </source>
</evidence>
<keyword evidence="2" id="KW-0285">Flavoprotein</keyword>
<dbReference type="PROSITE" id="PS51384">
    <property type="entry name" value="FAD_FR"/>
    <property type="match status" value="1"/>
</dbReference>
<keyword evidence="8" id="KW-0411">Iron-sulfur</keyword>
<sequence>MNTTRPAPGPAPAARRGWFPLTVDGLEALADDTVAVTLRVPPDLASTFAARAGQHVVVRHRRPGGRELRRAYSVCPPPGDPGALRLVIKRNSSDGFGAYAVDSLSSGDVLGLSPPTGGFGLPDLTGGHHVLLAGGTGVTPLAAMAATALRGSPDCRVSLVHAVRSAGTALLADELAELKDEFVDRFTVLHVLSRERRGSGLFSGRIDAEKLTRLLSLLDARPDGTTSFSLCGPAALVETARTTLAAWGARPELVGRELFSADGTPPEAETGTGPGLEPDPETEVAASGDERHIRAVIGGRSTVVAMAPGDRVVLDAVLRARPEAPYACREGVCGSCRAKVVAGSVTLGRQHALDARDLAAGYTLACRARPRTDDLTLDFDL</sequence>
<dbReference type="PANTHER" id="PTHR47354">
    <property type="entry name" value="NADH OXIDOREDUCTASE HCR"/>
    <property type="match status" value="1"/>
</dbReference>
<dbReference type="SUPFAM" id="SSF63380">
    <property type="entry name" value="Riboflavin synthase domain-like"/>
    <property type="match status" value="1"/>
</dbReference>
<dbReference type="PANTHER" id="PTHR47354:SF8">
    <property type="entry name" value="1,2-PHENYLACETYL-COA EPOXIDASE, SUBUNIT E"/>
    <property type="match status" value="1"/>
</dbReference>
<reference evidence="13" key="1">
    <citation type="journal article" date="2019" name="Int. J. Syst. Evol. Microbiol.">
        <title>The Global Catalogue of Microorganisms (GCM) 10K type strain sequencing project: providing services to taxonomists for standard genome sequencing and annotation.</title>
        <authorList>
            <consortium name="The Broad Institute Genomics Platform"/>
            <consortium name="The Broad Institute Genome Sequencing Center for Infectious Disease"/>
            <person name="Wu L."/>
            <person name="Ma J."/>
        </authorList>
    </citation>
    <scope>NUCLEOTIDE SEQUENCE [LARGE SCALE GENOMIC DNA]</scope>
    <source>
        <strain evidence="13">CGMCC 4.7237</strain>
    </source>
</reference>
<dbReference type="InterPro" id="IPR006058">
    <property type="entry name" value="2Fe2S_fd_BS"/>
</dbReference>
<evidence type="ECO:0000256" key="3">
    <source>
        <dbReference type="ARBA" id="ARBA00022714"/>
    </source>
</evidence>
<dbReference type="Pfam" id="PF00175">
    <property type="entry name" value="NAD_binding_1"/>
    <property type="match status" value="1"/>
</dbReference>
<name>A0ABV8HVW3_9ACTN</name>
<keyword evidence="6" id="KW-0560">Oxidoreductase</keyword>
<dbReference type="Pfam" id="PF00111">
    <property type="entry name" value="Fer2"/>
    <property type="match status" value="1"/>
</dbReference>
<evidence type="ECO:0000256" key="9">
    <source>
        <dbReference type="SAM" id="MobiDB-lite"/>
    </source>
</evidence>
<dbReference type="InterPro" id="IPR001041">
    <property type="entry name" value="2Fe-2S_ferredoxin-type"/>
</dbReference>
<dbReference type="CDD" id="cd00207">
    <property type="entry name" value="fer2"/>
    <property type="match status" value="1"/>
</dbReference>
<dbReference type="InterPro" id="IPR050415">
    <property type="entry name" value="MRET"/>
</dbReference>
<dbReference type="Gene3D" id="2.40.30.10">
    <property type="entry name" value="Translation factors"/>
    <property type="match status" value="1"/>
</dbReference>
<dbReference type="InterPro" id="IPR001433">
    <property type="entry name" value="OxRdtase_FAD/NAD-bd"/>
</dbReference>
<dbReference type="Gene3D" id="3.40.50.80">
    <property type="entry name" value="Nucleotide-binding domain of ferredoxin-NADP reductase (FNR) module"/>
    <property type="match status" value="1"/>
</dbReference>
<dbReference type="PRINTS" id="PR00410">
    <property type="entry name" value="PHEHYDRXLASE"/>
</dbReference>
<evidence type="ECO:0000256" key="8">
    <source>
        <dbReference type="ARBA" id="ARBA00023014"/>
    </source>
</evidence>
<dbReference type="InterPro" id="IPR008333">
    <property type="entry name" value="Cbr1-like_FAD-bd_dom"/>
</dbReference>
<dbReference type="SUPFAM" id="SSF52343">
    <property type="entry name" value="Ferredoxin reductase-like, C-terminal NADP-linked domain"/>
    <property type="match status" value="1"/>
</dbReference>
<protein>
    <submittedName>
        <fullName evidence="12">2Fe-2S iron-sulfur cluster-binding protein</fullName>
    </submittedName>
</protein>
<gene>
    <name evidence="12" type="ORF">ACFO3J_32825</name>
</gene>
<evidence type="ECO:0000313" key="12">
    <source>
        <dbReference type="EMBL" id="MFC4036199.1"/>
    </source>
</evidence>
<dbReference type="CDD" id="cd06214">
    <property type="entry name" value="PA_degradation_oxidoreductase_like"/>
    <property type="match status" value="1"/>
</dbReference>
<evidence type="ECO:0000256" key="2">
    <source>
        <dbReference type="ARBA" id="ARBA00022630"/>
    </source>
</evidence>
<evidence type="ECO:0000256" key="6">
    <source>
        <dbReference type="ARBA" id="ARBA00023002"/>
    </source>
</evidence>
<keyword evidence="5" id="KW-0274">FAD</keyword>
<evidence type="ECO:0000256" key="1">
    <source>
        <dbReference type="ARBA" id="ARBA00001974"/>
    </source>
</evidence>
<evidence type="ECO:0000256" key="7">
    <source>
        <dbReference type="ARBA" id="ARBA00023004"/>
    </source>
</evidence>
<feature type="region of interest" description="Disordered" evidence="9">
    <location>
        <begin position="259"/>
        <end position="281"/>
    </location>
</feature>
<dbReference type="EMBL" id="JBHSBB010000045">
    <property type="protein sequence ID" value="MFC4036199.1"/>
    <property type="molecule type" value="Genomic_DNA"/>
</dbReference>
<keyword evidence="13" id="KW-1185">Reference proteome</keyword>
<dbReference type="InterPro" id="IPR017938">
    <property type="entry name" value="Riboflavin_synthase-like_b-brl"/>
</dbReference>
<organism evidence="12 13">
    <name type="scientific">Streptomyces polygonati</name>
    <dbReference type="NCBI Taxonomy" id="1617087"/>
    <lineage>
        <taxon>Bacteria</taxon>
        <taxon>Bacillati</taxon>
        <taxon>Actinomycetota</taxon>
        <taxon>Actinomycetes</taxon>
        <taxon>Kitasatosporales</taxon>
        <taxon>Streptomycetaceae</taxon>
        <taxon>Streptomyces</taxon>
    </lineage>
</organism>
<dbReference type="SUPFAM" id="SSF54292">
    <property type="entry name" value="2Fe-2S ferredoxin-like"/>
    <property type="match status" value="1"/>
</dbReference>
<proteinExistence type="predicted"/>
<dbReference type="InterPro" id="IPR036010">
    <property type="entry name" value="2Fe-2S_ferredoxin-like_sf"/>
</dbReference>
<dbReference type="InterPro" id="IPR017927">
    <property type="entry name" value="FAD-bd_FR_type"/>
</dbReference>
<dbReference type="InterPro" id="IPR039261">
    <property type="entry name" value="FNR_nucleotide-bd"/>
</dbReference>
<keyword evidence="4" id="KW-0479">Metal-binding</keyword>
<feature type="domain" description="FAD-binding FR-type" evidence="11">
    <location>
        <begin position="16"/>
        <end position="122"/>
    </location>
</feature>
<dbReference type="PROSITE" id="PS00197">
    <property type="entry name" value="2FE2S_FER_1"/>
    <property type="match status" value="1"/>
</dbReference>
<evidence type="ECO:0000256" key="5">
    <source>
        <dbReference type="ARBA" id="ARBA00022827"/>
    </source>
</evidence>
<comment type="caution">
    <text evidence="12">The sequence shown here is derived from an EMBL/GenBank/DDBJ whole genome shotgun (WGS) entry which is preliminary data.</text>
</comment>
<dbReference type="RefSeq" id="WP_386437473.1">
    <property type="nucleotide sequence ID" value="NZ_JBHSBB010000045.1"/>
</dbReference>
<evidence type="ECO:0000259" key="10">
    <source>
        <dbReference type="PROSITE" id="PS51085"/>
    </source>
</evidence>
<dbReference type="InterPro" id="IPR012675">
    <property type="entry name" value="Beta-grasp_dom_sf"/>
</dbReference>
<keyword evidence="7" id="KW-0408">Iron</keyword>
<evidence type="ECO:0000313" key="13">
    <source>
        <dbReference type="Proteomes" id="UP001595765"/>
    </source>
</evidence>
<dbReference type="Gene3D" id="3.10.20.30">
    <property type="match status" value="1"/>
</dbReference>
<dbReference type="PROSITE" id="PS51085">
    <property type="entry name" value="2FE2S_FER_2"/>
    <property type="match status" value="1"/>
</dbReference>
<evidence type="ECO:0000259" key="11">
    <source>
        <dbReference type="PROSITE" id="PS51384"/>
    </source>
</evidence>
<keyword evidence="3" id="KW-0001">2Fe-2S</keyword>
<dbReference type="Pfam" id="PF00970">
    <property type="entry name" value="FAD_binding_6"/>
    <property type="match status" value="1"/>
</dbReference>
<feature type="domain" description="2Fe-2S ferredoxin-type" evidence="10">
    <location>
        <begin position="291"/>
        <end position="381"/>
    </location>
</feature>
<dbReference type="Proteomes" id="UP001595765">
    <property type="component" value="Unassembled WGS sequence"/>
</dbReference>
<comment type="cofactor">
    <cofactor evidence="1">
        <name>FAD</name>
        <dbReference type="ChEBI" id="CHEBI:57692"/>
    </cofactor>
</comment>
<accession>A0ABV8HVW3</accession>